<sequence>MSDDVAEALLNAELNVPEVLHNIGSINFRGIVCDQDRLREYMMFRLGVNVTSVSTSLCAIPESQIPEITGVVQNQIDVAAIIRVSKTLTTLTMNYTLTNAMEDIATMADLLYGTSSFMTLIRDLPDLQDLPSLLHKIPGLVDSVIHLGVTDLSWMTDLVRFLDPIVEKMDAGNVGWNITKEIVSVVIDVSNMASGKSDFNMTELITKQLNVMELLKASNISLDMLSMASTVKLDNTINVMSALFSGNLTTLNETTILHGMNEIQILTEMIIGNNSQFIMNSIDGTMDISITVLDAMRDLEKNLNSTMVYNQDVLDAFTALIALGPNVTRDVVMAFIEPKNLLAITNNTADYPSVCKKIVEGVLNDSNHGLHAQIAKVEKSLCSHQIARTWKEHGDLARRVKQTDSTSD</sequence>
<proteinExistence type="predicted"/>
<evidence type="ECO:0000313" key="1">
    <source>
        <dbReference type="Proteomes" id="UP000694844"/>
    </source>
</evidence>
<dbReference type="Proteomes" id="UP000694844">
    <property type="component" value="Chromosome 2"/>
</dbReference>
<evidence type="ECO:0000313" key="2">
    <source>
        <dbReference type="RefSeq" id="XP_022318928.1"/>
    </source>
</evidence>
<protein>
    <submittedName>
        <fullName evidence="2">Uncharacterized protein LOC111121790</fullName>
    </submittedName>
</protein>
<keyword evidence="1" id="KW-1185">Reference proteome</keyword>
<dbReference type="AlphaFoldDB" id="A0A8B8CSY2"/>
<dbReference type="OrthoDB" id="8061355at2759"/>
<reference evidence="2" key="1">
    <citation type="submission" date="2025-08" db="UniProtKB">
        <authorList>
            <consortium name="RefSeq"/>
        </authorList>
    </citation>
    <scope>IDENTIFICATION</scope>
    <source>
        <tissue evidence="2">Whole sample</tissue>
    </source>
</reference>
<name>A0A8B8CSY2_CRAVI</name>
<gene>
    <name evidence="2" type="primary">LOC111121790</name>
</gene>
<dbReference type="GeneID" id="111121790"/>
<accession>A0A8B8CSY2</accession>
<organism evidence="1 2">
    <name type="scientific">Crassostrea virginica</name>
    <name type="common">Eastern oyster</name>
    <dbReference type="NCBI Taxonomy" id="6565"/>
    <lineage>
        <taxon>Eukaryota</taxon>
        <taxon>Metazoa</taxon>
        <taxon>Spiralia</taxon>
        <taxon>Lophotrochozoa</taxon>
        <taxon>Mollusca</taxon>
        <taxon>Bivalvia</taxon>
        <taxon>Autobranchia</taxon>
        <taxon>Pteriomorphia</taxon>
        <taxon>Ostreida</taxon>
        <taxon>Ostreoidea</taxon>
        <taxon>Ostreidae</taxon>
        <taxon>Crassostrea</taxon>
    </lineage>
</organism>
<dbReference type="KEGG" id="cvn:111121790"/>
<dbReference type="RefSeq" id="XP_022318928.1">
    <property type="nucleotide sequence ID" value="XM_022463220.1"/>
</dbReference>